<dbReference type="Proteomes" id="UP001497457">
    <property type="component" value="Chromosome 15b"/>
</dbReference>
<reference evidence="3" key="1">
    <citation type="submission" date="2024-06" db="EMBL/GenBank/DDBJ databases">
        <authorList>
            <person name="Ryan C."/>
        </authorList>
    </citation>
    <scope>NUCLEOTIDE SEQUENCE [LARGE SCALE GENOMIC DNA]</scope>
</reference>
<reference evidence="2 3" key="2">
    <citation type="submission" date="2024-10" db="EMBL/GenBank/DDBJ databases">
        <authorList>
            <person name="Ryan C."/>
        </authorList>
    </citation>
    <scope>NUCLEOTIDE SEQUENCE [LARGE SCALE GENOMIC DNA]</scope>
</reference>
<evidence type="ECO:0000256" key="1">
    <source>
        <dbReference type="SAM" id="MobiDB-lite"/>
    </source>
</evidence>
<dbReference type="PANTHER" id="PTHR32133">
    <property type="entry name" value="OS07G0120400 PROTEIN"/>
    <property type="match status" value="1"/>
</dbReference>
<sequence>MQPPGRELPPSSSSSPRPPLPSKRPFYSQRIRLITSEDDSGGETNGSVALVSPLENDDLVADSLLFLPALPSSLLRASLVCKRWCRVLSNPRFLRDFRAHHGNPPLLGLFYCNWGRIIFTPMLDPPDEIPPRHFALGVAAGARLLSCNHGRVLIHNEVERHFLVWDPVTGELRCIPTPPSFRPNIMFSIDGAVVCASTDQGHVHGACHSDPFRIVVVAGDGDRFYGCAYSSETKAWGNLFSVMRPPHLRKVRAPTCSKVFWNSIFSLIVWGKLVIVEFDWARQNLALIDAPYELGFYDFIGDRCQFLIKQSDGCGLSFIVQEAFTVRVWKRRLDGDGVATWILSNTIDMNSLLSLGLPADSWVRLLILALDDDGNVLFKMFNSRVVFTVNLESREFKKLPKTYPFVVGHPFSSFYTPGMHIKSGRADEAQNILGV</sequence>
<protein>
    <recommendedName>
        <fullName evidence="4">F-box domain-containing protein</fullName>
    </recommendedName>
</protein>
<organism evidence="2 3">
    <name type="scientific">Urochloa decumbens</name>
    <dbReference type="NCBI Taxonomy" id="240449"/>
    <lineage>
        <taxon>Eukaryota</taxon>
        <taxon>Viridiplantae</taxon>
        <taxon>Streptophyta</taxon>
        <taxon>Embryophyta</taxon>
        <taxon>Tracheophyta</taxon>
        <taxon>Spermatophyta</taxon>
        <taxon>Magnoliopsida</taxon>
        <taxon>Liliopsida</taxon>
        <taxon>Poales</taxon>
        <taxon>Poaceae</taxon>
        <taxon>PACMAD clade</taxon>
        <taxon>Panicoideae</taxon>
        <taxon>Panicodae</taxon>
        <taxon>Paniceae</taxon>
        <taxon>Melinidinae</taxon>
        <taxon>Urochloa</taxon>
    </lineage>
</organism>
<dbReference type="InterPro" id="IPR036047">
    <property type="entry name" value="F-box-like_dom_sf"/>
</dbReference>
<proteinExistence type="predicted"/>
<dbReference type="SUPFAM" id="SSF81383">
    <property type="entry name" value="F-box domain"/>
    <property type="match status" value="1"/>
</dbReference>
<gene>
    <name evidence="2" type="ORF">URODEC1_LOCUS27805</name>
</gene>
<keyword evidence="3" id="KW-1185">Reference proteome</keyword>
<feature type="region of interest" description="Disordered" evidence="1">
    <location>
        <begin position="1"/>
        <end position="26"/>
    </location>
</feature>
<dbReference type="PANTHER" id="PTHR32133:SF271">
    <property type="entry name" value="F-BOX DOMAIN-CONTAINING PROTEIN"/>
    <property type="match status" value="1"/>
</dbReference>
<accession>A0ABC8Y0J0</accession>
<evidence type="ECO:0000313" key="3">
    <source>
        <dbReference type="Proteomes" id="UP001497457"/>
    </source>
</evidence>
<name>A0ABC8Y0J0_9POAL</name>
<evidence type="ECO:0008006" key="4">
    <source>
        <dbReference type="Google" id="ProtNLM"/>
    </source>
</evidence>
<dbReference type="EMBL" id="OZ075125">
    <property type="protein sequence ID" value="CAL4932802.1"/>
    <property type="molecule type" value="Genomic_DNA"/>
</dbReference>
<evidence type="ECO:0000313" key="2">
    <source>
        <dbReference type="EMBL" id="CAL4932802.1"/>
    </source>
</evidence>
<dbReference type="AlphaFoldDB" id="A0ABC8Y0J0"/>